<keyword evidence="5" id="KW-1185">Reference proteome</keyword>
<dbReference type="InterPro" id="IPR038538">
    <property type="entry name" value="MTERF_sf"/>
</dbReference>
<evidence type="ECO:0000313" key="4">
    <source>
        <dbReference type="EMBL" id="KAG6484183.1"/>
    </source>
</evidence>
<comment type="similarity">
    <text evidence="1">Belongs to the mTERF family.</text>
</comment>
<keyword evidence="2" id="KW-0804">Transcription</keyword>
<gene>
    <name evidence="4" type="ORF">ZIOFF_060978</name>
</gene>
<keyword evidence="2" id="KW-0805">Transcription regulation</keyword>
<dbReference type="FunFam" id="1.25.70.10:FF:000001">
    <property type="entry name" value="Mitochondrial transcription termination factor-like"/>
    <property type="match status" value="2"/>
</dbReference>
<accession>A0A8J5FCE3</accession>
<dbReference type="Gene3D" id="1.25.70.10">
    <property type="entry name" value="Transcription termination factor 3, mitochondrial"/>
    <property type="match status" value="3"/>
</dbReference>
<dbReference type="Pfam" id="PF02536">
    <property type="entry name" value="mTERF"/>
    <property type="match status" value="3"/>
</dbReference>
<dbReference type="EMBL" id="JACMSC010000016">
    <property type="protein sequence ID" value="KAG6484183.1"/>
    <property type="molecule type" value="Genomic_DNA"/>
</dbReference>
<proteinExistence type="inferred from homology"/>
<organism evidence="4 5">
    <name type="scientific">Zingiber officinale</name>
    <name type="common">Ginger</name>
    <name type="synonym">Amomum zingiber</name>
    <dbReference type="NCBI Taxonomy" id="94328"/>
    <lineage>
        <taxon>Eukaryota</taxon>
        <taxon>Viridiplantae</taxon>
        <taxon>Streptophyta</taxon>
        <taxon>Embryophyta</taxon>
        <taxon>Tracheophyta</taxon>
        <taxon>Spermatophyta</taxon>
        <taxon>Magnoliopsida</taxon>
        <taxon>Liliopsida</taxon>
        <taxon>Zingiberales</taxon>
        <taxon>Zingiberaceae</taxon>
        <taxon>Zingiber</taxon>
    </lineage>
</organism>
<dbReference type="SMART" id="SM00733">
    <property type="entry name" value="Mterf"/>
    <property type="match status" value="11"/>
</dbReference>
<sequence>MLRSLVRRHALPPSTHIRRVVFSTGTSAASSGTTASPDPHFMVEYLMNTCGFSADDSSKASKLLPRSIQSTENADAVLGFFRSQGLDGANLRRIIAGKPGLLGWDVETKLAPKFNFLRDLGFSESDAVNVVILHPIILSLNVQNTLLPKLKVWESLFGSREILLYNLRRCKRFMSNSIENVVRPNLNFLRDECGIPEERVSLVVRRHPSFIVQNPAALRALVDRADGIGILRESKMFLWILSVLHGVSREKFEAQVKLMNSFGWSNSDFITAIKTFPKFLNISIESLHGKMEFLVNDVGIAPLDIAHHPVPLGLSLEKRLIPRFRVMEILKSEGLWKSTNKLHRFFKLSDPIFLQKYVLPYEDKLPKLRAVLKGNFIFNMEVHDALMEQAGGHLMSCLVHYCLFLHLGGVYFCTGTSASSASATASPDPQSMVKYLMSTCINNVSTENPDVVHGFLRSQGLDGANLREVISWRPGLLSWDVEKNLTPKFEFLREMGLSESEVIDVILLHPTIIGLNFQYTSSSTKGFGKSIWIEGDPPQESPQAPHASDIAKHPVVISLIKNVGSTPSDIAKHPVVLQLSLEKSSILQSDLAEKDLFWGPCQLNSFRLEEICLLERPKAMFSPFLQAEFDGNHAMLRFPVRHRFLPPSTLLRRVLFSNDSSASSGATASPDPHFIVEYLMNSCGFSADVASKVSKSLPRSQSTEKADAVLGFFRSQGLDDTNLRRVIAWKPGLLGWDVETNLAPKFKLLREMGLSESDIIAIVRRHPIVIGSNSENGFLPRFKVWESLLGSKEMLLKHLRRSGWFFSSNIENVVRPNINFLRDECGIPEDRASLVIKRQPSFVAQNPDALRALVDRTDGLGVPRESRMYLWVLSALHRVSREKFEALVKLMNSLGWSNSEFISAIQKCPTFLWFSAEALQRKMEFFIKIVGSTPSDIAKHPGALLLSWEKRLIPRFHVMEILKSEGLWTSQDKIHIFFSLPDPIFLKKYVLPYKDKLPKLLEVLSIVPEFKGNNPDC</sequence>
<reference evidence="4 5" key="1">
    <citation type="submission" date="2020-08" db="EMBL/GenBank/DDBJ databases">
        <title>Plant Genome Project.</title>
        <authorList>
            <person name="Zhang R.-G."/>
        </authorList>
    </citation>
    <scope>NUCLEOTIDE SEQUENCE [LARGE SCALE GENOMIC DNA]</scope>
    <source>
        <tissue evidence="4">Rhizome</tissue>
    </source>
</reference>
<evidence type="ECO:0008006" key="6">
    <source>
        <dbReference type="Google" id="ProtNLM"/>
    </source>
</evidence>
<protein>
    <recommendedName>
        <fullName evidence="6">Mitochondrial transcription termination factor family protein</fullName>
    </recommendedName>
</protein>
<dbReference type="Proteomes" id="UP000734854">
    <property type="component" value="Unassembled WGS sequence"/>
</dbReference>
<evidence type="ECO:0000256" key="2">
    <source>
        <dbReference type="ARBA" id="ARBA00022472"/>
    </source>
</evidence>
<comment type="caution">
    <text evidence="4">The sequence shown here is derived from an EMBL/GenBank/DDBJ whole genome shotgun (WGS) entry which is preliminary data.</text>
</comment>
<name>A0A8J5FCE3_ZINOF</name>
<dbReference type="PANTHER" id="PTHR13068:SF242">
    <property type="entry name" value="OS04G0637500 PROTEIN"/>
    <property type="match status" value="1"/>
</dbReference>
<evidence type="ECO:0000256" key="1">
    <source>
        <dbReference type="ARBA" id="ARBA00007692"/>
    </source>
</evidence>
<keyword evidence="2" id="KW-0806">Transcription termination</keyword>
<keyword evidence="3" id="KW-0809">Transit peptide</keyword>
<dbReference type="AlphaFoldDB" id="A0A8J5FCE3"/>
<dbReference type="GO" id="GO:0003676">
    <property type="term" value="F:nucleic acid binding"/>
    <property type="evidence" value="ECO:0007669"/>
    <property type="project" value="InterPro"/>
</dbReference>
<evidence type="ECO:0000256" key="3">
    <source>
        <dbReference type="ARBA" id="ARBA00022946"/>
    </source>
</evidence>
<dbReference type="PANTHER" id="PTHR13068">
    <property type="entry name" value="CGI-12 PROTEIN-RELATED"/>
    <property type="match status" value="1"/>
</dbReference>
<dbReference type="InterPro" id="IPR003690">
    <property type="entry name" value="MTERF"/>
</dbReference>
<dbReference type="GO" id="GO:0006353">
    <property type="term" value="P:DNA-templated transcription termination"/>
    <property type="evidence" value="ECO:0007669"/>
    <property type="project" value="UniProtKB-KW"/>
</dbReference>
<evidence type="ECO:0000313" key="5">
    <source>
        <dbReference type="Proteomes" id="UP000734854"/>
    </source>
</evidence>